<evidence type="ECO:0000256" key="6">
    <source>
        <dbReference type="ARBA" id="ARBA00023136"/>
    </source>
</evidence>
<keyword evidence="2" id="KW-0813">Transport</keyword>
<feature type="transmembrane region" description="Helical" evidence="9">
    <location>
        <begin position="468"/>
        <end position="487"/>
    </location>
</feature>
<evidence type="ECO:0000256" key="3">
    <source>
        <dbReference type="ARBA" id="ARBA00022475"/>
    </source>
</evidence>
<keyword evidence="7" id="KW-0046">Antibiotic resistance</keyword>
<evidence type="ECO:0000256" key="8">
    <source>
        <dbReference type="SAM" id="MobiDB-lite"/>
    </source>
</evidence>
<feature type="transmembrane region" description="Helical" evidence="9">
    <location>
        <begin position="328"/>
        <end position="347"/>
    </location>
</feature>
<feature type="transmembrane region" description="Helical" evidence="9">
    <location>
        <begin position="104"/>
        <end position="123"/>
    </location>
</feature>
<dbReference type="InterPro" id="IPR004638">
    <property type="entry name" value="EmrB-like"/>
</dbReference>
<reference evidence="11 12" key="1">
    <citation type="journal article" date="2019" name="Int. J. Syst. Evol. Microbiol.">
        <title>The Global Catalogue of Microorganisms (GCM) 10K type strain sequencing project: providing services to taxonomists for standard genome sequencing and annotation.</title>
        <authorList>
            <consortium name="The Broad Institute Genomics Platform"/>
            <consortium name="The Broad Institute Genome Sequencing Center for Infectious Disease"/>
            <person name="Wu L."/>
            <person name="Ma J."/>
        </authorList>
    </citation>
    <scope>NUCLEOTIDE SEQUENCE [LARGE SCALE GENOMIC DNA]</scope>
    <source>
        <strain evidence="11 12">JCM 6923</strain>
    </source>
</reference>
<accession>A0ABN3LUJ7</accession>
<dbReference type="CDD" id="cd17321">
    <property type="entry name" value="MFS_MMR_MDR_like"/>
    <property type="match status" value="1"/>
</dbReference>
<dbReference type="PRINTS" id="PR01036">
    <property type="entry name" value="TCRTETB"/>
</dbReference>
<dbReference type="SUPFAM" id="SSF103473">
    <property type="entry name" value="MFS general substrate transporter"/>
    <property type="match status" value="1"/>
</dbReference>
<evidence type="ECO:0000256" key="9">
    <source>
        <dbReference type="SAM" id="Phobius"/>
    </source>
</evidence>
<keyword evidence="5 9" id="KW-1133">Transmembrane helix</keyword>
<feature type="transmembrane region" description="Helical" evidence="9">
    <location>
        <begin position="73"/>
        <end position="92"/>
    </location>
</feature>
<evidence type="ECO:0000256" key="5">
    <source>
        <dbReference type="ARBA" id="ARBA00022989"/>
    </source>
</evidence>
<dbReference type="InterPro" id="IPR011701">
    <property type="entry name" value="MFS"/>
</dbReference>
<feature type="domain" description="Major facilitator superfamily (MFS) profile" evidence="10">
    <location>
        <begin position="39"/>
        <end position="491"/>
    </location>
</feature>
<feature type="compositionally biased region" description="Polar residues" evidence="8">
    <location>
        <begin position="1"/>
        <end position="20"/>
    </location>
</feature>
<sequence length="510" mass="51759">MTETPSGTAPGTASARGTDTGSDKGSDRASGPRPRPGLVLATACLGQVMVVLDVSVVNVALPSIAGDLGFRPGGLSWVVNAYTLVFGGLLLLGGRFADFVGHRVAMFLGLAVFGVTSVLGGFAQTPGQLIAARAGQGLAGALLAPLSLAVIMVTFRETRARARAVGIWAMVSAAGSALGVLLGGVLTEWLSWRWVLFVNVPIVAAALILARLSVHDTRTTRMSRLDLPGALLVTVALTALVNGLIRAGEHGWGTAGALVSFAVAVVAGAAFAVWELRAAAEPLVRFGVFRARPVWLANVIVLFLGAATVAGFYFASLFLQNVLGYSPLRAGAAFLPFCFGTVVGSMLSGRLATRFGARAVLTAGLVLGAVGMLLFGLMHADSTFLNGFLPASLVASTGVGLCMVANTSLATGAAAPHEAGLISGLINAARQIGGSLGLAILTTVAATQGASSAPADRVHRLVEGYDRAFLVTAAFCAAAAVIAAVFAPRANREEPSAVPGPAAEQDHASA</sequence>
<dbReference type="EMBL" id="BAAATL010000016">
    <property type="protein sequence ID" value="GAA2489159.1"/>
    <property type="molecule type" value="Genomic_DNA"/>
</dbReference>
<dbReference type="InterPro" id="IPR036259">
    <property type="entry name" value="MFS_trans_sf"/>
</dbReference>
<feature type="transmembrane region" description="Helical" evidence="9">
    <location>
        <begin position="192"/>
        <end position="213"/>
    </location>
</feature>
<comment type="subcellular location">
    <subcellularLocation>
        <location evidence="1">Cell membrane</location>
        <topology evidence="1">Multi-pass membrane protein</topology>
    </subcellularLocation>
</comment>
<keyword evidence="3" id="KW-1003">Cell membrane</keyword>
<feature type="transmembrane region" description="Helical" evidence="9">
    <location>
        <begin position="251"/>
        <end position="274"/>
    </location>
</feature>
<evidence type="ECO:0000313" key="11">
    <source>
        <dbReference type="EMBL" id="GAA2489159.1"/>
    </source>
</evidence>
<dbReference type="Gene3D" id="1.20.1250.20">
    <property type="entry name" value="MFS general substrate transporter like domains"/>
    <property type="match status" value="1"/>
</dbReference>
<feature type="transmembrane region" description="Helical" evidence="9">
    <location>
        <begin position="167"/>
        <end position="186"/>
    </location>
</feature>
<keyword evidence="4 9" id="KW-0812">Transmembrane</keyword>
<evidence type="ECO:0000259" key="10">
    <source>
        <dbReference type="PROSITE" id="PS50850"/>
    </source>
</evidence>
<comment type="caution">
    <text evidence="11">The sequence shown here is derived from an EMBL/GenBank/DDBJ whole genome shotgun (WGS) entry which is preliminary data.</text>
</comment>
<dbReference type="PANTHER" id="PTHR42718">
    <property type="entry name" value="MAJOR FACILITATOR SUPERFAMILY MULTIDRUG TRANSPORTER MFSC"/>
    <property type="match status" value="1"/>
</dbReference>
<name>A0ABN3LUJ7_9ACTN</name>
<feature type="transmembrane region" description="Helical" evidence="9">
    <location>
        <begin position="359"/>
        <end position="380"/>
    </location>
</feature>
<evidence type="ECO:0000256" key="2">
    <source>
        <dbReference type="ARBA" id="ARBA00022448"/>
    </source>
</evidence>
<dbReference type="Pfam" id="PF07690">
    <property type="entry name" value="MFS_1"/>
    <property type="match status" value="1"/>
</dbReference>
<feature type="transmembrane region" description="Helical" evidence="9">
    <location>
        <begin position="225"/>
        <end position="245"/>
    </location>
</feature>
<dbReference type="PROSITE" id="PS50850">
    <property type="entry name" value="MFS"/>
    <property type="match status" value="1"/>
</dbReference>
<proteinExistence type="predicted"/>
<feature type="region of interest" description="Disordered" evidence="8">
    <location>
        <begin position="1"/>
        <end position="34"/>
    </location>
</feature>
<feature type="transmembrane region" description="Helical" evidence="9">
    <location>
        <begin position="135"/>
        <end position="155"/>
    </location>
</feature>
<dbReference type="InterPro" id="IPR020846">
    <property type="entry name" value="MFS_dom"/>
</dbReference>
<dbReference type="RefSeq" id="WP_346075508.1">
    <property type="nucleotide sequence ID" value="NZ_BAAATL010000016.1"/>
</dbReference>
<dbReference type="PANTHER" id="PTHR42718:SF46">
    <property type="entry name" value="BLR6921 PROTEIN"/>
    <property type="match status" value="1"/>
</dbReference>
<dbReference type="Gene3D" id="1.20.1720.10">
    <property type="entry name" value="Multidrug resistance protein D"/>
    <property type="match status" value="1"/>
</dbReference>
<feature type="transmembrane region" description="Helical" evidence="9">
    <location>
        <begin position="295"/>
        <end position="316"/>
    </location>
</feature>
<evidence type="ECO:0000313" key="12">
    <source>
        <dbReference type="Proteomes" id="UP001501721"/>
    </source>
</evidence>
<protein>
    <submittedName>
        <fullName evidence="11">MFS transporter</fullName>
    </submittedName>
</protein>
<evidence type="ECO:0000256" key="7">
    <source>
        <dbReference type="ARBA" id="ARBA00023251"/>
    </source>
</evidence>
<dbReference type="NCBIfam" id="TIGR00711">
    <property type="entry name" value="efflux_EmrB"/>
    <property type="match status" value="1"/>
</dbReference>
<feature type="transmembrane region" description="Helical" evidence="9">
    <location>
        <begin position="38"/>
        <end position="61"/>
    </location>
</feature>
<gene>
    <name evidence="11" type="ORF">GCM10010422_39310</name>
</gene>
<keyword evidence="6 9" id="KW-0472">Membrane</keyword>
<dbReference type="Proteomes" id="UP001501721">
    <property type="component" value="Unassembled WGS sequence"/>
</dbReference>
<evidence type="ECO:0000256" key="1">
    <source>
        <dbReference type="ARBA" id="ARBA00004651"/>
    </source>
</evidence>
<organism evidence="11 12">
    <name type="scientific">Streptomyces graminearus</name>
    <dbReference type="NCBI Taxonomy" id="284030"/>
    <lineage>
        <taxon>Bacteria</taxon>
        <taxon>Bacillati</taxon>
        <taxon>Actinomycetota</taxon>
        <taxon>Actinomycetes</taxon>
        <taxon>Kitasatosporales</taxon>
        <taxon>Streptomycetaceae</taxon>
        <taxon>Streptomyces</taxon>
    </lineage>
</organism>
<keyword evidence="12" id="KW-1185">Reference proteome</keyword>
<evidence type="ECO:0000256" key="4">
    <source>
        <dbReference type="ARBA" id="ARBA00022692"/>
    </source>
</evidence>